<dbReference type="Proteomes" id="UP000287033">
    <property type="component" value="Unassembled WGS sequence"/>
</dbReference>
<gene>
    <name evidence="2" type="ORF">chiPu_0019501</name>
</gene>
<dbReference type="OMA" id="EIGHICI"/>
<evidence type="ECO:0000313" key="2">
    <source>
        <dbReference type="EMBL" id="GCC20978.1"/>
    </source>
</evidence>
<dbReference type="EMBL" id="BEZZ01002021">
    <property type="protein sequence ID" value="GCC20978.1"/>
    <property type="molecule type" value="Genomic_DNA"/>
</dbReference>
<feature type="region of interest" description="Disordered" evidence="1">
    <location>
        <begin position="30"/>
        <end position="50"/>
    </location>
</feature>
<evidence type="ECO:0000256" key="1">
    <source>
        <dbReference type="SAM" id="MobiDB-lite"/>
    </source>
</evidence>
<dbReference type="OrthoDB" id="416454at2759"/>
<dbReference type="STRING" id="137246.A0A401RS75"/>
<name>A0A401RS75_CHIPU</name>
<sequence length="399" mass="45647">MGVDQELILNNTSVNEEIDNEEVEVERICDEGRPLDSDNQEGKGRIDNLDHSDKSLEDLIKIVEDEIGRNKGSIKEYEEIMDRIMVKIGQDKEGVTSKKRIKEVGVKLKDSGRRKRGKENNAKRRFSRKKVRFKEMQVLYKKNRQLLARTLMGAPSKCKCPLSKEDLEEYYEVRLSKVNEKNNLRGFAKYEKRGEESDDVVLLGPVTIDDVNQAIKAMDVDTAAGPDRMTLKEIIKIFNKDNTLLPRLYTIWIKTGKIPDEMKLSRTVLIPKVNNEEELKDINNWRPITIGPIMLRLFTKIMAGRVNKVINLNKKQKGFVTGVQGCEENIKILENIFKGSKKKRKDLAVVFVDLTKAFDTKVLFANAEGGLQELTDKPVVAGMNPEMKVNTGKTHLKWK</sequence>
<comment type="caution">
    <text evidence="2">The sequence shown here is derived from an EMBL/GenBank/DDBJ whole genome shotgun (WGS) entry which is preliminary data.</text>
</comment>
<accession>A0A401RS75</accession>
<organism evidence="2 3">
    <name type="scientific">Chiloscyllium punctatum</name>
    <name type="common">Brownbanded bambooshark</name>
    <name type="synonym">Hemiscyllium punctatum</name>
    <dbReference type="NCBI Taxonomy" id="137246"/>
    <lineage>
        <taxon>Eukaryota</taxon>
        <taxon>Metazoa</taxon>
        <taxon>Chordata</taxon>
        <taxon>Craniata</taxon>
        <taxon>Vertebrata</taxon>
        <taxon>Chondrichthyes</taxon>
        <taxon>Elasmobranchii</taxon>
        <taxon>Galeomorphii</taxon>
        <taxon>Galeoidea</taxon>
        <taxon>Orectolobiformes</taxon>
        <taxon>Hemiscylliidae</taxon>
        <taxon>Chiloscyllium</taxon>
    </lineage>
</organism>
<dbReference type="InterPro" id="IPR043502">
    <property type="entry name" value="DNA/RNA_pol_sf"/>
</dbReference>
<evidence type="ECO:0000313" key="3">
    <source>
        <dbReference type="Proteomes" id="UP000287033"/>
    </source>
</evidence>
<keyword evidence="3" id="KW-1185">Reference proteome</keyword>
<reference evidence="2 3" key="1">
    <citation type="journal article" date="2018" name="Nat. Ecol. Evol.">
        <title>Shark genomes provide insights into elasmobranch evolution and the origin of vertebrates.</title>
        <authorList>
            <person name="Hara Y"/>
            <person name="Yamaguchi K"/>
            <person name="Onimaru K"/>
            <person name="Kadota M"/>
            <person name="Koyanagi M"/>
            <person name="Keeley SD"/>
            <person name="Tatsumi K"/>
            <person name="Tanaka K"/>
            <person name="Motone F"/>
            <person name="Kageyama Y"/>
            <person name="Nozu R"/>
            <person name="Adachi N"/>
            <person name="Nishimura O"/>
            <person name="Nakagawa R"/>
            <person name="Tanegashima C"/>
            <person name="Kiyatake I"/>
            <person name="Matsumoto R"/>
            <person name="Murakumo K"/>
            <person name="Nishida K"/>
            <person name="Terakita A"/>
            <person name="Kuratani S"/>
            <person name="Sato K"/>
            <person name="Hyodo S Kuraku.S."/>
        </authorList>
    </citation>
    <scope>NUCLEOTIDE SEQUENCE [LARGE SCALE GENOMIC DNA]</scope>
</reference>
<dbReference type="AlphaFoldDB" id="A0A401RS75"/>
<proteinExistence type="predicted"/>
<dbReference type="SUPFAM" id="SSF56672">
    <property type="entry name" value="DNA/RNA polymerases"/>
    <property type="match status" value="1"/>
</dbReference>
<protein>
    <submittedName>
        <fullName evidence="2">Uncharacterized protein</fullName>
    </submittedName>
</protein>
<dbReference type="PANTHER" id="PTHR19446">
    <property type="entry name" value="REVERSE TRANSCRIPTASES"/>
    <property type="match status" value="1"/>
</dbReference>